<evidence type="ECO:0000313" key="5">
    <source>
        <dbReference type="Proteomes" id="UP000007015"/>
    </source>
</evidence>
<dbReference type="PANTHER" id="PTHR15592">
    <property type="entry name" value="MATRIN 3/NUCLEAR PROTEIN 220-RELATED"/>
    <property type="match status" value="1"/>
</dbReference>
<dbReference type="STRING" id="39946.A2ZGN6"/>
<dbReference type="SUPFAM" id="SSF54928">
    <property type="entry name" value="RNA-binding domain, RBD"/>
    <property type="match status" value="2"/>
</dbReference>
<sequence>MKWESAGGQRNSQQLGGGVFGGDAHHLFDEMSSCPRADSAAVLRVTVSQIIYPVTSEVLHQVYDTYGAVAVQVLAVSTWQVKALVSFMSSHDVERARSATHGRDIYDGGCLLDVQHVQMFPGDGATATHTTCSTMVPSSATARPVAKSTAAAPERVFPATTASSVPSITSAAIVTSVPFNETKKAETDMDKAVENLDKTIQDLCTKIDRMLEAFRDTKVSTEAGSTNLVDIAKVGMGTTIECSMKCENQLADDDDGKDMAKEEWMELMEVDTMFTAMYLCFRDPFLIINAIPPRNWSWCLSRDYFGVVGLSFVSSKLEVLYGCFDRSSEYTASPPPVPPWRATIPWNKAEMTSGSRPLPWPDPQLCQGSGGVVVKLLQLWPPPIQTNVKAEIETLNLYGESHQVSLNYSVAQFMSRTINSTEGLLQNLMVGWCIWHEICLSGAFRKAYQHTHHSTYGWAYGDHELFLLLMLISQLSPDAWCDCLFRCDNADGICTCKSPERSTNCHARCCSVPTPFQVQSKNNGVIGDTSWTQFRSNNGDAVLLVPQPWPQPILFPVHIMVELEVSLKGIIVSTKMLVNLQSLAPPSLWRNEVFNLCATGGQGLNFSWKCIYEELQQLQCTFEFTLWNQHGQTYKLLLQKEQLKLGAVYLSLEVKSSETCFTCRTYEEDMFLQITNFVGHNYEGSNTCSTHQFSHGWPEYLVRAKFVQFQIGKILQEQVQLALYTTSLVRVTWDPGGCVVSAWGQAEIHGGRNVMGLGLSRDAHHLFDEMSSCPRADSAAVLRVTVSQIIYPVTSEVLHQVYDTYGAVAVQVLAVSTWQVKALVSFMSSHDAERARSATHGRDIYDGGCLLDVQHVQMFPGDGATTTHTTCSTMVPSSATARPVAKSTAAAPERVFPATTASSVPSITSAAMVTSVPFNETKKAETDMDKVVENLDKTIQDLCTKIDRMLEAFRDTKVSTEAGSTNLVETAKLGMGTTIECSMKCENQLADDDDGKDMAKEEWMELMEVDTMFTAMYLCFRDPFLIINAIPPRNWSWCLSRDYFGVVGLSFVSSKLEVLYGCFDWSLEYTASPPPVPPWRATIPWNKAEMTSGSRPLPWPDPQLCQGSGGVVVQSKNNGVIGDTSWTQFRSNNGDAVLLVPQPWPQPILFPVHIMVELEVSLKGIIVSTKKLVNLQSLAPPSLWRNEVFNLCATGGQGLNFSWKCIYEELQQLQCTFEFTLWNQDGQTYKLLLQKEQLKLGAVYLSLEVKSSETCFTCRTYEEDMFLQITNFVGHNYEGSNTCSTHQFSHGWPEYLVRAKFVQFQRGKILQEQVQLALYTTSLDG</sequence>
<organism evidence="4 5">
    <name type="scientific">Oryza sativa subsp. indica</name>
    <name type="common">Rice</name>
    <dbReference type="NCBI Taxonomy" id="39946"/>
    <lineage>
        <taxon>Eukaryota</taxon>
        <taxon>Viridiplantae</taxon>
        <taxon>Streptophyta</taxon>
        <taxon>Embryophyta</taxon>
        <taxon>Tracheophyta</taxon>
        <taxon>Spermatophyta</taxon>
        <taxon>Magnoliopsida</taxon>
        <taxon>Liliopsida</taxon>
        <taxon>Poales</taxon>
        <taxon>Poaceae</taxon>
        <taxon>BOP clade</taxon>
        <taxon>Oryzoideae</taxon>
        <taxon>Oryzeae</taxon>
        <taxon>Oryzinae</taxon>
        <taxon>Oryza</taxon>
        <taxon>Oryza sativa</taxon>
    </lineage>
</organism>
<dbReference type="HOGENOM" id="CLU_259547_0_0_1"/>
<evidence type="ECO:0000259" key="3">
    <source>
        <dbReference type="Pfam" id="PF11835"/>
    </source>
</evidence>
<keyword evidence="2" id="KW-0694">RNA-binding</keyword>
<dbReference type="CDD" id="cd12422">
    <property type="entry name" value="RRM2_PTBP1_hnRNPL_like"/>
    <property type="match status" value="2"/>
</dbReference>
<dbReference type="InterPro" id="IPR012677">
    <property type="entry name" value="Nucleotide-bd_a/b_plait_sf"/>
</dbReference>
<dbReference type="Gramene" id="BGIOSGA035671-TA">
    <property type="protein sequence ID" value="BGIOSGA035671-PA"/>
    <property type="gene ID" value="BGIOSGA035671"/>
</dbReference>
<evidence type="ECO:0000313" key="4">
    <source>
        <dbReference type="EMBL" id="EAY81770.1"/>
    </source>
</evidence>
<protein>
    <recommendedName>
        <fullName evidence="3">PTBP1-like RNA recognition motif 2 domain-containing protein</fullName>
    </recommendedName>
</protein>
<dbReference type="InterPro" id="IPR035979">
    <property type="entry name" value="RBD_domain_sf"/>
</dbReference>
<accession>A2ZGN6</accession>
<gene>
    <name evidence="4" type="ORF">OsI_36944</name>
</gene>
<feature type="domain" description="PTBP1-like RNA recognition motif 2" evidence="3">
    <location>
        <begin position="31"/>
        <end position="119"/>
    </location>
</feature>
<keyword evidence="1" id="KW-0677">Repeat</keyword>
<dbReference type="Pfam" id="PF11835">
    <property type="entry name" value="RRM_8"/>
    <property type="match status" value="2"/>
</dbReference>
<evidence type="ECO:0000256" key="1">
    <source>
        <dbReference type="ARBA" id="ARBA00022737"/>
    </source>
</evidence>
<dbReference type="Gene3D" id="3.30.70.330">
    <property type="match status" value="2"/>
</dbReference>
<reference evidence="4 5" key="1">
    <citation type="journal article" date="2005" name="PLoS Biol.">
        <title>The genomes of Oryza sativa: a history of duplications.</title>
        <authorList>
            <person name="Yu J."/>
            <person name="Wang J."/>
            <person name="Lin W."/>
            <person name="Li S."/>
            <person name="Li H."/>
            <person name="Zhou J."/>
            <person name="Ni P."/>
            <person name="Dong W."/>
            <person name="Hu S."/>
            <person name="Zeng C."/>
            <person name="Zhang J."/>
            <person name="Zhang Y."/>
            <person name="Li R."/>
            <person name="Xu Z."/>
            <person name="Li S."/>
            <person name="Li X."/>
            <person name="Zheng H."/>
            <person name="Cong L."/>
            <person name="Lin L."/>
            <person name="Yin J."/>
            <person name="Geng J."/>
            <person name="Li G."/>
            <person name="Shi J."/>
            <person name="Liu J."/>
            <person name="Lv H."/>
            <person name="Li J."/>
            <person name="Wang J."/>
            <person name="Deng Y."/>
            <person name="Ran L."/>
            <person name="Shi X."/>
            <person name="Wang X."/>
            <person name="Wu Q."/>
            <person name="Li C."/>
            <person name="Ren X."/>
            <person name="Wang J."/>
            <person name="Wang X."/>
            <person name="Li D."/>
            <person name="Liu D."/>
            <person name="Zhang X."/>
            <person name="Ji Z."/>
            <person name="Zhao W."/>
            <person name="Sun Y."/>
            <person name="Zhang Z."/>
            <person name="Bao J."/>
            <person name="Han Y."/>
            <person name="Dong L."/>
            <person name="Ji J."/>
            <person name="Chen P."/>
            <person name="Wu S."/>
            <person name="Liu J."/>
            <person name="Xiao Y."/>
            <person name="Bu D."/>
            <person name="Tan J."/>
            <person name="Yang L."/>
            <person name="Ye C."/>
            <person name="Zhang J."/>
            <person name="Xu J."/>
            <person name="Zhou Y."/>
            <person name="Yu Y."/>
            <person name="Zhang B."/>
            <person name="Zhuang S."/>
            <person name="Wei H."/>
            <person name="Liu B."/>
            <person name="Lei M."/>
            <person name="Yu H."/>
            <person name="Li Y."/>
            <person name="Xu H."/>
            <person name="Wei S."/>
            <person name="He X."/>
            <person name="Fang L."/>
            <person name="Zhang Z."/>
            <person name="Zhang Y."/>
            <person name="Huang X."/>
            <person name="Su Z."/>
            <person name="Tong W."/>
            <person name="Li J."/>
            <person name="Tong Z."/>
            <person name="Li S."/>
            <person name="Ye J."/>
            <person name="Wang L."/>
            <person name="Fang L."/>
            <person name="Lei T."/>
            <person name="Chen C."/>
            <person name="Chen H."/>
            <person name="Xu Z."/>
            <person name="Li H."/>
            <person name="Huang H."/>
            <person name="Zhang F."/>
            <person name="Xu H."/>
            <person name="Li N."/>
            <person name="Zhao C."/>
            <person name="Li S."/>
            <person name="Dong L."/>
            <person name="Huang Y."/>
            <person name="Li L."/>
            <person name="Xi Y."/>
            <person name="Qi Q."/>
            <person name="Li W."/>
            <person name="Zhang B."/>
            <person name="Hu W."/>
            <person name="Zhang Y."/>
            <person name="Tian X."/>
            <person name="Jiao Y."/>
            <person name="Liang X."/>
            <person name="Jin J."/>
            <person name="Gao L."/>
            <person name="Zheng W."/>
            <person name="Hao B."/>
            <person name="Liu S."/>
            <person name="Wang W."/>
            <person name="Yuan L."/>
            <person name="Cao M."/>
            <person name="McDermott J."/>
            <person name="Samudrala R."/>
            <person name="Wang J."/>
            <person name="Wong G.K."/>
            <person name="Yang H."/>
        </authorList>
    </citation>
    <scope>NUCLEOTIDE SEQUENCE [LARGE SCALE GENOMIC DNA]</scope>
    <source>
        <strain evidence="5">cv. 93-11</strain>
    </source>
</reference>
<dbReference type="GO" id="GO:0003723">
    <property type="term" value="F:RNA binding"/>
    <property type="evidence" value="ECO:0007669"/>
    <property type="project" value="UniProtKB-KW"/>
</dbReference>
<feature type="domain" description="PTBP1-like RNA recognition motif 2" evidence="3">
    <location>
        <begin position="770"/>
        <end position="858"/>
    </location>
</feature>
<evidence type="ECO:0000256" key="2">
    <source>
        <dbReference type="ARBA" id="ARBA00022884"/>
    </source>
</evidence>
<dbReference type="EMBL" id="CM000136">
    <property type="protein sequence ID" value="EAY81770.1"/>
    <property type="molecule type" value="Genomic_DNA"/>
</dbReference>
<name>A2ZGN6_ORYSI</name>
<proteinExistence type="predicted"/>
<dbReference type="InterPro" id="IPR021790">
    <property type="entry name" value="PTBP1-like_RRM2"/>
</dbReference>
<keyword evidence="5" id="KW-1185">Reference proteome</keyword>
<dbReference type="Proteomes" id="UP000007015">
    <property type="component" value="Chromosome 11"/>
</dbReference>